<dbReference type="EMBL" id="FRAH01000084">
    <property type="protein sequence ID" value="SHL25439.1"/>
    <property type="molecule type" value="Genomic_DNA"/>
</dbReference>
<keyword evidence="13" id="KW-1185">Reference proteome</keyword>
<feature type="domain" description="Methylguanine DNA methyltransferase ribonuclease-like" evidence="11">
    <location>
        <begin position="21"/>
        <end position="86"/>
    </location>
</feature>
<dbReference type="SUPFAM" id="SSF53155">
    <property type="entry name" value="Methylated DNA-protein cysteine methyltransferase domain"/>
    <property type="match status" value="1"/>
</dbReference>
<dbReference type="InterPro" id="IPR008332">
    <property type="entry name" value="MethylG_MeTrfase_N"/>
</dbReference>
<dbReference type="PANTHER" id="PTHR10815">
    <property type="entry name" value="METHYLATED-DNA--PROTEIN-CYSTEINE METHYLTRANSFERASE"/>
    <property type="match status" value="1"/>
</dbReference>
<proteinExistence type="inferred from homology"/>
<comment type="subcellular location">
    <subcellularLocation>
        <location evidence="9">Cytoplasm</location>
    </subcellularLocation>
</comment>
<evidence type="ECO:0000256" key="2">
    <source>
        <dbReference type="ARBA" id="ARBA00008711"/>
    </source>
</evidence>
<dbReference type="AlphaFoldDB" id="A0A1M6Z519"/>
<evidence type="ECO:0000256" key="5">
    <source>
        <dbReference type="ARBA" id="ARBA00022679"/>
    </source>
</evidence>
<dbReference type="InterPro" id="IPR036388">
    <property type="entry name" value="WH-like_DNA-bd_sf"/>
</dbReference>
<dbReference type="NCBIfam" id="TIGR00589">
    <property type="entry name" value="ogt"/>
    <property type="match status" value="1"/>
</dbReference>
<evidence type="ECO:0000256" key="7">
    <source>
        <dbReference type="ARBA" id="ARBA00023204"/>
    </source>
</evidence>
<dbReference type="Gene3D" id="1.10.10.10">
    <property type="entry name" value="Winged helix-like DNA-binding domain superfamily/Winged helix DNA-binding domain"/>
    <property type="match status" value="1"/>
</dbReference>
<dbReference type="FunFam" id="1.10.10.10:FF:000214">
    <property type="entry name" value="Methylated-DNA--protein-cysteine methyltransferase"/>
    <property type="match status" value="1"/>
</dbReference>
<dbReference type="Pfam" id="PF02870">
    <property type="entry name" value="Methyltransf_1N"/>
    <property type="match status" value="1"/>
</dbReference>
<evidence type="ECO:0000256" key="1">
    <source>
        <dbReference type="ARBA" id="ARBA00001286"/>
    </source>
</evidence>
<dbReference type="InterPro" id="IPR023546">
    <property type="entry name" value="MGMT"/>
</dbReference>
<dbReference type="HAMAP" id="MF_00772">
    <property type="entry name" value="OGT"/>
    <property type="match status" value="1"/>
</dbReference>
<dbReference type="GO" id="GO:0005737">
    <property type="term" value="C:cytoplasm"/>
    <property type="evidence" value="ECO:0007669"/>
    <property type="project" value="UniProtKB-SubCell"/>
</dbReference>
<dbReference type="GO" id="GO:0003908">
    <property type="term" value="F:methylated-DNA-[protein]-cysteine S-methyltransferase activity"/>
    <property type="evidence" value="ECO:0007669"/>
    <property type="project" value="UniProtKB-UniRule"/>
</dbReference>
<dbReference type="SUPFAM" id="SSF46767">
    <property type="entry name" value="Methylated DNA-protein cysteine methyltransferase, C-terminal domain"/>
    <property type="match status" value="1"/>
</dbReference>
<evidence type="ECO:0000256" key="6">
    <source>
        <dbReference type="ARBA" id="ARBA00022763"/>
    </source>
</evidence>
<dbReference type="PROSITE" id="PS00374">
    <property type="entry name" value="MGMT"/>
    <property type="match status" value="1"/>
</dbReference>
<evidence type="ECO:0000256" key="3">
    <source>
        <dbReference type="ARBA" id="ARBA00022490"/>
    </source>
</evidence>
<dbReference type="GeneID" id="78177625"/>
<evidence type="ECO:0000256" key="4">
    <source>
        <dbReference type="ARBA" id="ARBA00022603"/>
    </source>
</evidence>
<keyword evidence="5 9" id="KW-0808">Transferase</keyword>
<evidence type="ECO:0000313" key="12">
    <source>
        <dbReference type="EMBL" id="SHL25439.1"/>
    </source>
</evidence>
<protein>
    <recommendedName>
        <fullName evidence="9">Methylated-DNA--protein-cysteine methyltransferase</fullName>
        <ecNumber evidence="9">2.1.1.63</ecNumber>
    </recommendedName>
    <alternativeName>
        <fullName evidence="9">6-O-methylguanine-DNA methyltransferase</fullName>
        <shortName evidence="9">MGMT</shortName>
    </alternativeName>
    <alternativeName>
        <fullName evidence="9">O-6-methylguanine-DNA-alkyltransferase</fullName>
    </alternativeName>
</protein>
<comment type="miscellaneous">
    <text evidence="9">This enzyme catalyzes only one turnover and therefore is not strictly catalytic. According to one definition, an enzyme is a biocatalyst that acts repeatedly and over many reaction cycles.</text>
</comment>
<keyword evidence="7 9" id="KW-0234">DNA repair</keyword>
<organism evidence="12 13">
    <name type="scientific">Anaerotignum lactatifermentans DSM 14214</name>
    <dbReference type="NCBI Taxonomy" id="1121323"/>
    <lineage>
        <taxon>Bacteria</taxon>
        <taxon>Bacillati</taxon>
        <taxon>Bacillota</taxon>
        <taxon>Clostridia</taxon>
        <taxon>Lachnospirales</taxon>
        <taxon>Anaerotignaceae</taxon>
        <taxon>Anaerotignum</taxon>
    </lineage>
</organism>
<dbReference type="Proteomes" id="UP000183975">
    <property type="component" value="Unassembled WGS sequence"/>
</dbReference>
<dbReference type="GO" id="GO:0032259">
    <property type="term" value="P:methylation"/>
    <property type="evidence" value="ECO:0007669"/>
    <property type="project" value="UniProtKB-KW"/>
</dbReference>
<keyword evidence="6 9" id="KW-0227">DNA damage</keyword>
<dbReference type="PANTHER" id="PTHR10815:SF5">
    <property type="entry name" value="METHYLATED-DNA--PROTEIN-CYSTEINE METHYLTRANSFERASE"/>
    <property type="match status" value="1"/>
</dbReference>
<sequence>MHIEEMDMEVEWNEEMERIWFYQTKVGEIGIGEKFGAIVRVTFGRDMGGLPEEFDMTETPLLKLAAVEIQEYLDGKRKTFDLPLAPEGTPFQKQVWQELRKIPYGQTATYGEIAAAVGIPKGARAIGRANHENPIAILIPCHRVVGANGKLTGYAAGIEIKKALLTIEQGEQLKIRE</sequence>
<dbReference type="InterPro" id="IPR014048">
    <property type="entry name" value="MethylDNA_cys_MeTrfase_DNA-bd"/>
</dbReference>
<dbReference type="Pfam" id="PF01035">
    <property type="entry name" value="DNA_binding_1"/>
    <property type="match status" value="1"/>
</dbReference>
<evidence type="ECO:0000313" key="13">
    <source>
        <dbReference type="Proteomes" id="UP000183975"/>
    </source>
</evidence>
<comment type="catalytic activity">
    <reaction evidence="1 9">
        <text>a 4-O-methyl-thymidine in DNA + L-cysteinyl-[protein] = a thymidine in DNA + S-methyl-L-cysteinyl-[protein]</text>
        <dbReference type="Rhea" id="RHEA:53428"/>
        <dbReference type="Rhea" id="RHEA-COMP:10131"/>
        <dbReference type="Rhea" id="RHEA-COMP:10132"/>
        <dbReference type="Rhea" id="RHEA-COMP:13555"/>
        <dbReference type="Rhea" id="RHEA-COMP:13556"/>
        <dbReference type="ChEBI" id="CHEBI:29950"/>
        <dbReference type="ChEBI" id="CHEBI:82612"/>
        <dbReference type="ChEBI" id="CHEBI:137386"/>
        <dbReference type="ChEBI" id="CHEBI:137387"/>
        <dbReference type="EC" id="2.1.1.63"/>
    </reaction>
</comment>
<evidence type="ECO:0000256" key="8">
    <source>
        <dbReference type="ARBA" id="ARBA00049348"/>
    </source>
</evidence>
<keyword evidence="4 9" id="KW-0489">Methyltransferase</keyword>
<evidence type="ECO:0000259" key="11">
    <source>
        <dbReference type="Pfam" id="PF02870"/>
    </source>
</evidence>
<evidence type="ECO:0000259" key="10">
    <source>
        <dbReference type="Pfam" id="PF01035"/>
    </source>
</evidence>
<dbReference type="RefSeq" id="WP_306530716.1">
    <property type="nucleotide sequence ID" value="NZ_FRAH01000084.1"/>
</dbReference>
<gene>
    <name evidence="12" type="ORF">SAMN02745138_03143</name>
</gene>
<dbReference type="InterPro" id="IPR001497">
    <property type="entry name" value="MethylDNA_cys_MeTrfase_AS"/>
</dbReference>
<dbReference type="EC" id="2.1.1.63" evidence="9"/>
<feature type="domain" description="Methylated-DNA-[protein]-cysteine S-methyltransferase DNA binding" evidence="10">
    <location>
        <begin position="90"/>
        <end position="169"/>
    </location>
</feature>
<keyword evidence="3 9" id="KW-0963">Cytoplasm</keyword>
<evidence type="ECO:0000256" key="9">
    <source>
        <dbReference type="HAMAP-Rule" id="MF_00772"/>
    </source>
</evidence>
<dbReference type="GO" id="GO:0006307">
    <property type="term" value="P:DNA alkylation repair"/>
    <property type="evidence" value="ECO:0007669"/>
    <property type="project" value="UniProtKB-UniRule"/>
</dbReference>
<dbReference type="InterPro" id="IPR036631">
    <property type="entry name" value="MGMT_N_sf"/>
</dbReference>
<dbReference type="InterPro" id="IPR036217">
    <property type="entry name" value="MethylDNA_cys_MeTrfase_DNAb"/>
</dbReference>
<comment type="catalytic activity">
    <reaction evidence="8 9">
        <text>a 6-O-methyl-2'-deoxyguanosine in DNA + L-cysteinyl-[protein] = S-methyl-L-cysteinyl-[protein] + a 2'-deoxyguanosine in DNA</text>
        <dbReference type="Rhea" id="RHEA:24000"/>
        <dbReference type="Rhea" id="RHEA-COMP:10131"/>
        <dbReference type="Rhea" id="RHEA-COMP:10132"/>
        <dbReference type="Rhea" id="RHEA-COMP:11367"/>
        <dbReference type="Rhea" id="RHEA-COMP:11368"/>
        <dbReference type="ChEBI" id="CHEBI:29950"/>
        <dbReference type="ChEBI" id="CHEBI:82612"/>
        <dbReference type="ChEBI" id="CHEBI:85445"/>
        <dbReference type="ChEBI" id="CHEBI:85448"/>
        <dbReference type="EC" id="2.1.1.63"/>
    </reaction>
</comment>
<dbReference type="CDD" id="cd06445">
    <property type="entry name" value="ATase"/>
    <property type="match status" value="1"/>
</dbReference>
<dbReference type="Gene3D" id="3.30.160.70">
    <property type="entry name" value="Methylated DNA-protein cysteine methyltransferase domain"/>
    <property type="match status" value="1"/>
</dbReference>
<feature type="active site" description="Nucleophile; methyl group acceptor" evidence="9">
    <location>
        <position position="141"/>
    </location>
</feature>
<comment type="function">
    <text evidence="9">Involved in the cellular defense against the biological effects of O6-methylguanine (O6-MeG) and O4-methylthymine (O4-MeT) in DNA. Repairs the methylated nucleobase in DNA by stoichiometrically transferring the methyl group to a cysteine residue in the enzyme. This is a suicide reaction: the enzyme is irreversibly inactivated.</text>
</comment>
<comment type="similarity">
    <text evidence="2 9">Belongs to the MGMT family.</text>
</comment>
<name>A0A1M6Z519_9FIRM</name>
<accession>A0A1M6Z519</accession>
<reference evidence="12 13" key="1">
    <citation type="submission" date="2016-11" db="EMBL/GenBank/DDBJ databases">
        <authorList>
            <person name="Jaros S."/>
            <person name="Januszkiewicz K."/>
            <person name="Wedrychowicz H."/>
        </authorList>
    </citation>
    <scope>NUCLEOTIDE SEQUENCE [LARGE SCALE GENOMIC DNA]</scope>
    <source>
        <strain evidence="12 13">DSM 14214</strain>
    </source>
</reference>